<evidence type="ECO:0000313" key="2">
    <source>
        <dbReference type="Proteomes" id="UP001221757"/>
    </source>
</evidence>
<keyword evidence="2" id="KW-1185">Reference proteome</keyword>
<dbReference type="InterPro" id="IPR027417">
    <property type="entry name" value="P-loop_NTPase"/>
</dbReference>
<dbReference type="Proteomes" id="UP001221757">
    <property type="component" value="Unassembled WGS sequence"/>
</dbReference>
<proteinExistence type="predicted"/>
<reference evidence="1" key="1">
    <citation type="submission" date="2023-03" db="EMBL/GenBank/DDBJ databases">
        <title>Massive genome expansion in bonnet fungi (Mycena s.s.) driven by repeated elements and novel gene families across ecological guilds.</title>
        <authorList>
            <consortium name="Lawrence Berkeley National Laboratory"/>
            <person name="Harder C.B."/>
            <person name="Miyauchi S."/>
            <person name="Viragh M."/>
            <person name="Kuo A."/>
            <person name="Thoen E."/>
            <person name="Andreopoulos B."/>
            <person name="Lu D."/>
            <person name="Skrede I."/>
            <person name="Drula E."/>
            <person name="Henrissat B."/>
            <person name="Morin E."/>
            <person name="Kohler A."/>
            <person name="Barry K."/>
            <person name="LaButti K."/>
            <person name="Morin E."/>
            <person name="Salamov A."/>
            <person name="Lipzen A."/>
            <person name="Mereny Z."/>
            <person name="Hegedus B."/>
            <person name="Baldrian P."/>
            <person name="Stursova M."/>
            <person name="Weitz H."/>
            <person name="Taylor A."/>
            <person name="Grigoriev I.V."/>
            <person name="Nagy L.G."/>
            <person name="Martin F."/>
            <person name="Kauserud H."/>
        </authorList>
    </citation>
    <scope>NUCLEOTIDE SEQUENCE</scope>
    <source>
        <strain evidence="1">CBHHK067</strain>
    </source>
</reference>
<organism evidence="1 2">
    <name type="scientific">Mycena rosella</name>
    <name type="common">Pink bonnet</name>
    <name type="synonym">Agaricus rosellus</name>
    <dbReference type="NCBI Taxonomy" id="1033263"/>
    <lineage>
        <taxon>Eukaryota</taxon>
        <taxon>Fungi</taxon>
        <taxon>Dikarya</taxon>
        <taxon>Basidiomycota</taxon>
        <taxon>Agaricomycotina</taxon>
        <taxon>Agaricomycetes</taxon>
        <taxon>Agaricomycetidae</taxon>
        <taxon>Agaricales</taxon>
        <taxon>Marasmiineae</taxon>
        <taxon>Mycenaceae</taxon>
        <taxon>Mycena</taxon>
    </lineage>
</organism>
<accession>A0AAD7MBU3</accession>
<comment type="caution">
    <text evidence="1">The sequence shown here is derived from an EMBL/GenBank/DDBJ whole genome shotgun (WGS) entry which is preliminary data.</text>
</comment>
<dbReference type="AlphaFoldDB" id="A0AAD7MBU3"/>
<name>A0AAD7MBU3_MYCRO</name>
<gene>
    <name evidence="1" type="ORF">B0H17DRAFT_1190862</name>
</gene>
<sequence length="644" mass="71593">MTSASTILNVHTPASSFAIVHSCKCSFASMTEDSLDDLCDKLSRKSGTGYTGQRVGAGWLKYAFNETIWNLDDDADYTIFVWRQQPASSDTASTSTALDHRETPTLHLHAPHAPLPAPPAYRNPAYYVFAARPDAALDSFAVFSLKHRRNVSSSLTAPRPPLVSYLYETGINFKFFLVRGTPGSGKTYLCRLLYDYIMAEDPEARLTLLTFWEPVGTLQESLNNPRVANGDSIDVADGDGRRHWVLIDEAQTTYSDAVLWSTFLKDPPSSFSIVLFASYGIQNNNSADIIDDINGTSIPGLYFSQEDYATLLKIRQAKEELPILAPDLKQWVYEISNGHIGATDSILRTVTTQTKQLHLPEVSLDDFMGRFPSAEVALKACSRGAAFDRGLPKESALKDKKNIPAVGFLLQLLQADGLVFDHLPDDAEQAHKKGWVTVDEDGSTFRVEFPSLFHRVRLSYLLCGATKVPPDVDVMSLVDFVTAVVASFSTNVLRQPARHTAGPRSTASIPEAQWHNEFYVGAYRVTGGSGLWLSPEFGTGSTGTVGRIDFYVKGSKMWGIEVLRDGDRIQDHLRRFLPGGAYHNWIQVGAIQEYVVLDFRSHTAPRKEFPTHPRLLHIEFSNEYRNFEIKDNLLKPLRSGTLLA</sequence>
<evidence type="ECO:0000313" key="1">
    <source>
        <dbReference type="EMBL" id="KAJ7709681.1"/>
    </source>
</evidence>
<dbReference type="SUPFAM" id="SSF52540">
    <property type="entry name" value="P-loop containing nucleoside triphosphate hydrolases"/>
    <property type="match status" value="1"/>
</dbReference>
<protein>
    <submittedName>
        <fullName evidence="1">Uncharacterized protein</fullName>
    </submittedName>
</protein>
<dbReference type="EMBL" id="JARKIE010000002">
    <property type="protein sequence ID" value="KAJ7709681.1"/>
    <property type="molecule type" value="Genomic_DNA"/>
</dbReference>